<name>A0A5Q2N3I7_9FIRM</name>
<evidence type="ECO:0000313" key="14">
    <source>
        <dbReference type="EMBL" id="QGG47135.1"/>
    </source>
</evidence>
<comment type="similarity">
    <text evidence="10 11">Belongs to the thiamine-phosphate synthase family.</text>
</comment>
<evidence type="ECO:0000256" key="2">
    <source>
        <dbReference type="ARBA" id="ARBA00005165"/>
    </source>
</evidence>
<dbReference type="KEGG" id="hcv:FTV88_0983"/>
<feature type="binding site" evidence="10">
    <location>
        <position position="134"/>
    </location>
    <ligand>
        <name>4-amino-2-methyl-5-(diphosphooxymethyl)pyrimidine</name>
        <dbReference type="ChEBI" id="CHEBI:57841"/>
    </ligand>
</feature>
<dbReference type="Pfam" id="PF02581">
    <property type="entry name" value="TMP-TENI"/>
    <property type="match status" value="1"/>
</dbReference>
<dbReference type="InterPro" id="IPR036206">
    <property type="entry name" value="ThiamineP_synth_sf"/>
</dbReference>
<evidence type="ECO:0000256" key="10">
    <source>
        <dbReference type="HAMAP-Rule" id="MF_00097"/>
    </source>
</evidence>
<dbReference type="InterPro" id="IPR013785">
    <property type="entry name" value="Aldolase_TIM"/>
</dbReference>
<dbReference type="InterPro" id="IPR022998">
    <property type="entry name" value="ThiamineP_synth_TenI"/>
</dbReference>
<keyword evidence="3 10" id="KW-0808">Transferase</keyword>
<evidence type="ECO:0000259" key="13">
    <source>
        <dbReference type="Pfam" id="PF02581"/>
    </source>
</evidence>
<sequence>MWVVTNRHLAGEASFLQVLESALQGKPDVLVLREKDLSPRHLFELASQVKALTAKTGTAFFVNGSVEVALAVEADGVHLGMGALAPSVARRLLRPQQWLGLSVHSWNEVAALSKQDQAALDYLMLGNLFETDCKAGKKGLGLELLRDFTTLSPWPVVAIGGISAENGTMALRQGAASVAVMSAVMASPEPARTVQQLRKAFSS</sequence>
<evidence type="ECO:0000256" key="11">
    <source>
        <dbReference type="RuleBase" id="RU003826"/>
    </source>
</evidence>
<dbReference type="GO" id="GO:0004789">
    <property type="term" value="F:thiamine-phosphate diphosphorylase activity"/>
    <property type="evidence" value="ECO:0007669"/>
    <property type="project" value="UniProtKB-UniRule"/>
</dbReference>
<dbReference type="GO" id="GO:0000287">
    <property type="term" value="F:magnesium ion binding"/>
    <property type="evidence" value="ECO:0007669"/>
    <property type="project" value="UniProtKB-UniRule"/>
</dbReference>
<reference evidence="15" key="1">
    <citation type="submission" date="2019-11" db="EMBL/GenBank/DDBJ databases">
        <title>Genome sequence of Heliorestis convoluta strain HH, an alkaliphilic and minimalistic phototrophic bacterium from a soda lake in Egypt.</title>
        <authorList>
            <person name="Dewey E.D."/>
            <person name="Stokes L.M."/>
            <person name="Burchell B.M."/>
            <person name="Shaffer K.N."/>
            <person name="Huntington A.M."/>
            <person name="Baker J.M."/>
            <person name="Nadendla S."/>
            <person name="Giglio M.G."/>
            <person name="Touchman J.W."/>
            <person name="Blankenship R.E."/>
            <person name="Madigan M.T."/>
            <person name="Sattley W.M."/>
        </authorList>
    </citation>
    <scope>NUCLEOTIDE SEQUENCE [LARGE SCALE GENOMIC DNA]</scope>
    <source>
        <strain evidence="15">HH</strain>
    </source>
</reference>
<comment type="catalytic activity">
    <reaction evidence="8 10 11">
        <text>2-(2-carboxy-4-methylthiazol-5-yl)ethyl phosphate + 4-amino-2-methyl-5-(diphosphooxymethyl)pyrimidine + 2 H(+) = thiamine phosphate + CO2 + diphosphate</text>
        <dbReference type="Rhea" id="RHEA:47848"/>
        <dbReference type="ChEBI" id="CHEBI:15378"/>
        <dbReference type="ChEBI" id="CHEBI:16526"/>
        <dbReference type="ChEBI" id="CHEBI:33019"/>
        <dbReference type="ChEBI" id="CHEBI:37575"/>
        <dbReference type="ChEBI" id="CHEBI:57841"/>
        <dbReference type="ChEBI" id="CHEBI:62890"/>
        <dbReference type="EC" id="2.5.1.3"/>
    </reaction>
</comment>
<protein>
    <recommendedName>
        <fullName evidence="10">Thiamine-phosphate synthase</fullName>
        <shortName evidence="10">TP synthase</shortName>
        <shortName evidence="10">TPS</shortName>
        <ecNumber evidence="10">2.5.1.3</ecNumber>
    </recommendedName>
    <alternativeName>
        <fullName evidence="10">Thiamine-phosphate pyrophosphorylase</fullName>
        <shortName evidence="10">TMP pyrophosphorylase</shortName>
        <shortName evidence="10">TMP-PPase</shortName>
    </alternativeName>
</protein>
<keyword evidence="6 10" id="KW-0784">Thiamine biosynthesis</keyword>
<evidence type="ECO:0000256" key="3">
    <source>
        <dbReference type="ARBA" id="ARBA00022679"/>
    </source>
</evidence>
<comment type="cofactor">
    <cofactor evidence="1">
        <name>Mg(2+)</name>
        <dbReference type="ChEBI" id="CHEBI:18420"/>
    </cofactor>
</comment>
<proteinExistence type="inferred from homology"/>
<dbReference type="EC" id="2.5.1.3" evidence="10"/>
<dbReference type="PANTHER" id="PTHR20857:SF15">
    <property type="entry name" value="THIAMINE-PHOSPHATE SYNTHASE"/>
    <property type="match status" value="1"/>
</dbReference>
<evidence type="ECO:0000256" key="8">
    <source>
        <dbReference type="ARBA" id="ARBA00047851"/>
    </source>
</evidence>
<dbReference type="GO" id="GO:0009229">
    <property type="term" value="P:thiamine diphosphate biosynthetic process"/>
    <property type="evidence" value="ECO:0007669"/>
    <property type="project" value="UniProtKB-UniRule"/>
</dbReference>
<dbReference type="InterPro" id="IPR034291">
    <property type="entry name" value="TMP_synthase"/>
</dbReference>
<dbReference type="PANTHER" id="PTHR20857">
    <property type="entry name" value="THIAMINE-PHOSPHATE PYROPHOSPHORYLASE"/>
    <property type="match status" value="1"/>
</dbReference>
<evidence type="ECO:0000313" key="15">
    <source>
        <dbReference type="Proteomes" id="UP000366051"/>
    </source>
</evidence>
<dbReference type="GO" id="GO:0005737">
    <property type="term" value="C:cytoplasm"/>
    <property type="evidence" value="ECO:0007669"/>
    <property type="project" value="TreeGrafter"/>
</dbReference>
<dbReference type="NCBIfam" id="TIGR00693">
    <property type="entry name" value="thiE"/>
    <property type="match status" value="1"/>
</dbReference>
<comment type="function">
    <text evidence="10">Condenses 4-methyl-5-(beta-hydroxyethyl)thiazole monophosphate (THZ-P) and 2-methyl-4-amino-5-hydroxymethyl pyrimidine pyrophosphate (HMP-PP) to form thiamine monophosphate (TMP).</text>
</comment>
<evidence type="ECO:0000256" key="4">
    <source>
        <dbReference type="ARBA" id="ARBA00022723"/>
    </source>
</evidence>
<dbReference type="EMBL" id="CP045875">
    <property type="protein sequence ID" value="QGG47135.1"/>
    <property type="molecule type" value="Genomic_DNA"/>
</dbReference>
<dbReference type="GO" id="GO:0009228">
    <property type="term" value="P:thiamine biosynthetic process"/>
    <property type="evidence" value="ECO:0007669"/>
    <property type="project" value="UniProtKB-KW"/>
</dbReference>
<dbReference type="UniPathway" id="UPA00060">
    <property type="reaction ID" value="UER00141"/>
</dbReference>
<evidence type="ECO:0000256" key="12">
    <source>
        <dbReference type="RuleBase" id="RU004253"/>
    </source>
</evidence>
<keyword evidence="5" id="KW-0460">Magnesium</keyword>
<dbReference type="HAMAP" id="MF_00097">
    <property type="entry name" value="TMP_synthase"/>
    <property type="match status" value="1"/>
</dbReference>
<dbReference type="CDD" id="cd00564">
    <property type="entry name" value="TMP_TenI"/>
    <property type="match status" value="1"/>
</dbReference>
<gene>
    <name evidence="10" type="primary">thiE</name>
    <name evidence="14" type="ORF">FTV88_0983</name>
</gene>
<evidence type="ECO:0000256" key="1">
    <source>
        <dbReference type="ARBA" id="ARBA00001946"/>
    </source>
</evidence>
<feature type="binding site" evidence="10">
    <location>
        <position position="63"/>
    </location>
    <ligand>
        <name>4-amino-2-methyl-5-(diphosphooxymethyl)pyrimidine</name>
        <dbReference type="ChEBI" id="CHEBI:57841"/>
    </ligand>
</feature>
<evidence type="ECO:0000256" key="6">
    <source>
        <dbReference type="ARBA" id="ARBA00022977"/>
    </source>
</evidence>
<dbReference type="SUPFAM" id="SSF51391">
    <property type="entry name" value="Thiamin phosphate synthase"/>
    <property type="match status" value="1"/>
</dbReference>
<evidence type="ECO:0000256" key="9">
    <source>
        <dbReference type="ARBA" id="ARBA00047883"/>
    </source>
</evidence>
<evidence type="ECO:0000256" key="5">
    <source>
        <dbReference type="ARBA" id="ARBA00022842"/>
    </source>
</evidence>
<comment type="pathway">
    <text evidence="2 10 12">Cofactor biosynthesis; thiamine diphosphate biosynthesis; thiamine phosphate from 4-amino-2-methyl-5-diphosphomethylpyrimidine and 4-methyl-5-(2-phosphoethyl)-thiazole: step 1/1.</text>
</comment>
<comment type="caution">
    <text evidence="10">Lacks conserved residue(s) required for the propagation of feature annotation.</text>
</comment>
<organism evidence="14 15">
    <name type="scientific">Heliorestis convoluta</name>
    <dbReference type="NCBI Taxonomy" id="356322"/>
    <lineage>
        <taxon>Bacteria</taxon>
        <taxon>Bacillati</taxon>
        <taxon>Bacillota</taxon>
        <taxon>Clostridia</taxon>
        <taxon>Eubacteriales</taxon>
        <taxon>Heliobacteriaceae</taxon>
        <taxon>Heliorestis</taxon>
    </lineage>
</organism>
<accession>A0A5Q2N3I7</accession>
<keyword evidence="4" id="KW-0479">Metal-binding</keyword>
<evidence type="ECO:0000256" key="7">
    <source>
        <dbReference type="ARBA" id="ARBA00047334"/>
    </source>
</evidence>
<keyword evidence="15" id="KW-1185">Reference proteome</keyword>
<feature type="domain" description="Thiamine phosphate synthase/TenI" evidence="13">
    <location>
        <begin position="3"/>
        <end position="184"/>
    </location>
</feature>
<dbReference type="Gene3D" id="3.20.20.70">
    <property type="entry name" value="Aldolase class I"/>
    <property type="match status" value="1"/>
</dbReference>
<dbReference type="Proteomes" id="UP000366051">
    <property type="component" value="Chromosome"/>
</dbReference>
<comment type="catalytic activity">
    <reaction evidence="9 10 11">
        <text>2-[(2R,5Z)-2-carboxy-4-methylthiazol-5(2H)-ylidene]ethyl phosphate + 4-amino-2-methyl-5-(diphosphooxymethyl)pyrimidine + 2 H(+) = thiamine phosphate + CO2 + diphosphate</text>
        <dbReference type="Rhea" id="RHEA:47844"/>
        <dbReference type="ChEBI" id="CHEBI:15378"/>
        <dbReference type="ChEBI" id="CHEBI:16526"/>
        <dbReference type="ChEBI" id="CHEBI:33019"/>
        <dbReference type="ChEBI" id="CHEBI:37575"/>
        <dbReference type="ChEBI" id="CHEBI:57841"/>
        <dbReference type="ChEBI" id="CHEBI:62899"/>
        <dbReference type="EC" id="2.5.1.3"/>
    </reaction>
</comment>
<dbReference type="AlphaFoldDB" id="A0A5Q2N3I7"/>
<comment type="catalytic activity">
    <reaction evidence="7 10 11">
        <text>4-methyl-5-(2-phosphooxyethyl)-thiazole + 4-amino-2-methyl-5-(diphosphooxymethyl)pyrimidine + H(+) = thiamine phosphate + diphosphate</text>
        <dbReference type="Rhea" id="RHEA:22328"/>
        <dbReference type="ChEBI" id="CHEBI:15378"/>
        <dbReference type="ChEBI" id="CHEBI:33019"/>
        <dbReference type="ChEBI" id="CHEBI:37575"/>
        <dbReference type="ChEBI" id="CHEBI:57841"/>
        <dbReference type="ChEBI" id="CHEBI:58296"/>
        <dbReference type="EC" id="2.5.1.3"/>
    </reaction>
</comment>
<feature type="binding site" evidence="10">
    <location>
        <position position="102"/>
    </location>
    <ligand>
        <name>4-amino-2-methyl-5-(diphosphooxymethyl)pyrimidine</name>
        <dbReference type="ChEBI" id="CHEBI:57841"/>
    </ligand>
</feature>
<feature type="binding site" evidence="10">
    <location>
        <position position="161"/>
    </location>
    <ligand>
        <name>2-[(2R,5Z)-2-carboxy-4-methylthiazol-5(2H)-ylidene]ethyl phosphate</name>
        <dbReference type="ChEBI" id="CHEBI:62899"/>
    </ligand>
</feature>